<reference evidence="4" key="1">
    <citation type="submission" date="2019-02" db="EMBL/GenBank/DDBJ databases">
        <title>Deep-cultivation of Planctomycetes and their phenomic and genomic characterization uncovers novel biology.</title>
        <authorList>
            <person name="Wiegand S."/>
            <person name="Jogler M."/>
            <person name="Boedeker C."/>
            <person name="Pinto D."/>
            <person name="Vollmers J."/>
            <person name="Rivas-Marin E."/>
            <person name="Kohn T."/>
            <person name="Peeters S.H."/>
            <person name="Heuer A."/>
            <person name="Rast P."/>
            <person name="Oberbeckmann S."/>
            <person name="Bunk B."/>
            <person name="Jeske O."/>
            <person name="Meyerdierks A."/>
            <person name="Storesund J.E."/>
            <person name="Kallscheuer N."/>
            <person name="Luecker S."/>
            <person name="Lage O.M."/>
            <person name="Pohl T."/>
            <person name="Merkel B.J."/>
            <person name="Hornburger P."/>
            <person name="Mueller R.-W."/>
            <person name="Bruemmer F."/>
            <person name="Labrenz M."/>
            <person name="Spormann A.M."/>
            <person name="Op den Camp H."/>
            <person name="Overmann J."/>
            <person name="Amann R."/>
            <person name="Jetten M.S.M."/>
            <person name="Mascher T."/>
            <person name="Medema M.H."/>
            <person name="Devos D.P."/>
            <person name="Kaster A.-K."/>
            <person name="Ovreas L."/>
            <person name="Rohde M."/>
            <person name="Galperin M.Y."/>
            <person name="Jogler C."/>
        </authorList>
    </citation>
    <scope>NUCLEOTIDE SEQUENCE [LARGE SCALE GENOMIC DNA]</scope>
    <source>
        <strain evidence="4">Pan97</strain>
    </source>
</reference>
<organism evidence="3 4">
    <name type="scientific">Bremerella volcania</name>
    <dbReference type="NCBI Taxonomy" id="2527984"/>
    <lineage>
        <taxon>Bacteria</taxon>
        <taxon>Pseudomonadati</taxon>
        <taxon>Planctomycetota</taxon>
        <taxon>Planctomycetia</taxon>
        <taxon>Pirellulales</taxon>
        <taxon>Pirellulaceae</taxon>
        <taxon>Bremerella</taxon>
    </lineage>
</organism>
<proteinExistence type="predicted"/>
<gene>
    <name evidence="3" type="ORF">Pan97_22580</name>
</gene>
<evidence type="ECO:0000313" key="3">
    <source>
        <dbReference type="EMBL" id="QDU75233.1"/>
    </source>
</evidence>
<keyword evidence="4" id="KW-1185">Reference proteome</keyword>
<protein>
    <recommendedName>
        <fullName evidence="5">Cytochrome oxidase complex assembly protein 1</fullName>
    </recommendedName>
</protein>
<keyword evidence="2" id="KW-0812">Transmembrane</keyword>
<evidence type="ECO:0000256" key="2">
    <source>
        <dbReference type="SAM" id="Phobius"/>
    </source>
</evidence>
<evidence type="ECO:0000313" key="4">
    <source>
        <dbReference type="Proteomes" id="UP000318626"/>
    </source>
</evidence>
<feature type="transmembrane region" description="Helical" evidence="2">
    <location>
        <begin position="20"/>
        <end position="50"/>
    </location>
</feature>
<dbReference type="OrthoDB" id="291093at2"/>
<dbReference type="Proteomes" id="UP000318626">
    <property type="component" value="Chromosome"/>
</dbReference>
<sequence length="188" mass="20008">MMTPSSYRTSRTGSSNNPVMIILGVIGAITVIACLGCGGCFLGVLGLGAFSDGSGLVFMREMELEVENQLKDHPDVKRELGEIESVSANIMDSVDADDEFGSEDFWSFDVEGTKGSGTIIVEAQGLTNDSDFSQRILRTSNGEFDLGPTPDSYVPLSETSEWDEMESSSSSDSEESDPAMDAEDGSAS</sequence>
<evidence type="ECO:0000256" key="1">
    <source>
        <dbReference type="SAM" id="MobiDB-lite"/>
    </source>
</evidence>
<dbReference type="EMBL" id="CP036289">
    <property type="protein sequence ID" value="QDU75233.1"/>
    <property type="molecule type" value="Genomic_DNA"/>
</dbReference>
<name>A0A518C7M6_9BACT</name>
<feature type="region of interest" description="Disordered" evidence="1">
    <location>
        <begin position="140"/>
        <end position="188"/>
    </location>
</feature>
<accession>A0A518C7M6</accession>
<feature type="compositionally biased region" description="Acidic residues" evidence="1">
    <location>
        <begin position="160"/>
        <end position="188"/>
    </location>
</feature>
<keyword evidence="2" id="KW-0472">Membrane</keyword>
<evidence type="ECO:0008006" key="5">
    <source>
        <dbReference type="Google" id="ProtNLM"/>
    </source>
</evidence>
<dbReference type="KEGG" id="bvo:Pan97_22580"/>
<dbReference type="AlphaFoldDB" id="A0A518C7M6"/>
<dbReference type="RefSeq" id="WP_144972448.1">
    <property type="nucleotide sequence ID" value="NZ_CP036289.1"/>
</dbReference>
<keyword evidence="2" id="KW-1133">Transmembrane helix</keyword>